<dbReference type="EMBL" id="VSSQ01114438">
    <property type="protein sequence ID" value="MPN50340.1"/>
    <property type="molecule type" value="Genomic_DNA"/>
</dbReference>
<gene>
    <name evidence="1" type="ORF">SDC9_197966</name>
</gene>
<organism evidence="1">
    <name type="scientific">bioreactor metagenome</name>
    <dbReference type="NCBI Taxonomy" id="1076179"/>
    <lineage>
        <taxon>unclassified sequences</taxon>
        <taxon>metagenomes</taxon>
        <taxon>ecological metagenomes</taxon>
    </lineage>
</organism>
<name>A0A645IGV3_9ZZZZ</name>
<evidence type="ECO:0000313" key="1">
    <source>
        <dbReference type="EMBL" id="MPN50340.1"/>
    </source>
</evidence>
<accession>A0A645IGV3</accession>
<dbReference type="AlphaFoldDB" id="A0A645IGV3"/>
<comment type="caution">
    <text evidence="1">The sequence shown here is derived from an EMBL/GenBank/DDBJ whole genome shotgun (WGS) entry which is preliminary data.</text>
</comment>
<protein>
    <submittedName>
        <fullName evidence="1">Uncharacterized protein</fullName>
    </submittedName>
</protein>
<sequence>MPSGYKMIQSPPLKKLGEGTKAVLRESITHWPKKAQLVADSTWTVKSVIVDDRLAAILKEELAACMRWPVLDLPFRK</sequence>
<proteinExistence type="predicted"/>
<reference evidence="1" key="1">
    <citation type="submission" date="2019-08" db="EMBL/GenBank/DDBJ databases">
        <authorList>
            <person name="Kucharzyk K."/>
            <person name="Murdoch R.W."/>
            <person name="Higgins S."/>
            <person name="Loffler F."/>
        </authorList>
    </citation>
    <scope>NUCLEOTIDE SEQUENCE</scope>
</reference>